<proteinExistence type="predicted"/>
<protein>
    <submittedName>
        <fullName evidence="1">Uncharacterized protein</fullName>
    </submittedName>
</protein>
<keyword evidence="2" id="KW-1185">Reference proteome</keyword>
<evidence type="ECO:0000313" key="1">
    <source>
        <dbReference type="EMBL" id="VVV01146.1"/>
    </source>
</evidence>
<organism evidence="1 2">
    <name type="scientific">Mesonia oceanica</name>
    <dbReference type="NCBI Taxonomy" id="2687242"/>
    <lineage>
        <taxon>Bacteria</taxon>
        <taxon>Pseudomonadati</taxon>
        <taxon>Bacteroidota</taxon>
        <taxon>Flavobacteriia</taxon>
        <taxon>Flavobacteriales</taxon>
        <taxon>Flavobacteriaceae</taxon>
        <taxon>Mesonia</taxon>
    </lineage>
</organism>
<dbReference type="Proteomes" id="UP000356253">
    <property type="component" value="Unassembled WGS sequence"/>
</dbReference>
<name>A0AC61Y9P8_9FLAO</name>
<gene>
    <name evidence="1" type="ORF">FVB9532_02426</name>
</gene>
<evidence type="ECO:0000313" key="2">
    <source>
        <dbReference type="Proteomes" id="UP000356253"/>
    </source>
</evidence>
<sequence>MGLTRKSISILLLLFSAASFAQDRFSGKIIADSIAFTQVNIVNLTQELGTTNNSTGEFVIDAGVGDEVIFSSVQYEPYQITVTSAMLQQKKNIVYLFPLVNELEEVKISDIDLSGDLNKDANRIETSPFFDPKEHGLPVNTKPKPTTAQRRIYTATTSGGGIIPLDPIINAISGRLAMVYRQRDYEIDKNLMVKAYNSRPLEFFVIDLDIHEDLIEDFLYYCVTFKPFRELIVQKENTFKLSEFYKEKAKAYKELRSREE</sequence>
<comment type="caution">
    <text evidence="1">The sequence shown here is derived from an EMBL/GenBank/DDBJ whole genome shotgun (WGS) entry which is preliminary data.</text>
</comment>
<dbReference type="EMBL" id="CABVMM010000009">
    <property type="protein sequence ID" value="VVV01146.1"/>
    <property type="molecule type" value="Genomic_DNA"/>
</dbReference>
<reference evidence="1" key="1">
    <citation type="submission" date="2019-09" db="EMBL/GenBank/DDBJ databases">
        <authorList>
            <person name="Rodrigo-Torres L."/>
            <person name="Arahal R. D."/>
            <person name="Lucena T."/>
        </authorList>
    </citation>
    <scope>NUCLEOTIDE SEQUENCE</scope>
    <source>
        <strain evidence="1">ISS653</strain>
    </source>
</reference>
<accession>A0AC61Y9P8</accession>